<gene>
    <name evidence="2" type="ORF">OTU49_016110</name>
</gene>
<evidence type="ECO:0000313" key="3">
    <source>
        <dbReference type="Proteomes" id="UP001445076"/>
    </source>
</evidence>
<reference evidence="2 3" key="1">
    <citation type="journal article" date="2024" name="BMC Genomics">
        <title>Genome assembly of redclaw crayfish (Cherax quadricarinatus) provides insights into its immune adaptation and hypoxia tolerance.</title>
        <authorList>
            <person name="Liu Z."/>
            <person name="Zheng J."/>
            <person name="Li H."/>
            <person name="Fang K."/>
            <person name="Wang S."/>
            <person name="He J."/>
            <person name="Zhou D."/>
            <person name="Weng S."/>
            <person name="Chi M."/>
            <person name="Gu Z."/>
            <person name="He J."/>
            <person name="Li F."/>
            <person name="Wang M."/>
        </authorList>
    </citation>
    <scope>NUCLEOTIDE SEQUENCE [LARGE SCALE GENOMIC DNA]</scope>
    <source>
        <strain evidence="2">ZL_2023a</strain>
    </source>
</reference>
<sequence>LLLPVGNSTIFSGSSIPISSILSKLPPIANLSDNKEASLQQKSMLASNKDAVSQDFGLSDVITAAPVSKELQQVASEGRVLSRDSLVPPPPLKHMITKGVTITSEEGIISRDVLSTQSVQEQQQQQETPSQQQQSLKQPQEGLQVAAAGVSGGSRSGGEPVEDDPDGDKIPGMGGVDYPVLTTIPVTGFLCTPRMFKSGKMFADPETSCQ</sequence>
<dbReference type="Proteomes" id="UP001445076">
    <property type="component" value="Unassembled WGS sequence"/>
</dbReference>
<evidence type="ECO:0000313" key="2">
    <source>
        <dbReference type="EMBL" id="KAK8748378.1"/>
    </source>
</evidence>
<organism evidence="2 3">
    <name type="scientific">Cherax quadricarinatus</name>
    <name type="common">Australian red claw crayfish</name>
    <dbReference type="NCBI Taxonomy" id="27406"/>
    <lineage>
        <taxon>Eukaryota</taxon>
        <taxon>Metazoa</taxon>
        <taxon>Ecdysozoa</taxon>
        <taxon>Arthropoda</taxon>
        <taxon>Crustacea</taxon>
        <taxon>Multicrustacea</taxon>
        <taxon>Malacostraca</taxon>
        <taxon>Eumalacostraca</taxon>
        <taxon>Eucarida</taxon>
        <taxon>Decapoda</taxon>
        <taxon>Pleocyemata</taxon>
        <taxon>Astacidea</taxon>
        <taxon>Parastacoidea</taxon>
        <taxon>Parastacidae</taxon>
        <taxon>Cherax</taxon>
    </lineage>
</organism>
<keyword evidence="3" id="KW-1185">Reference proteome</keyword>
<dbReference type="EMBL" id="JARKIK010000012">
    <property type="protein sequence ID" value="KAK8748378.1"/>
    <property type="molecule type" value="Genomic_DNA"/>
</dbReference>
<proteinExistence type="predicted"/>
<feature type="region of interest" description="Disordered" evidence="1">
    <location>
        <begin position="119"/>
        <end position="178"/>
    </location>
</feature>
<dbReference type="AlphaFoldDB" id="A0AAW0XV05"/>
<name>A0AAW0XV05_CHEQU</name>
<feature type="non-terminal residue" evidence="2">
    <location>
        <position position="1"/>
    </location>
</feature>
<protein>
    <submittedName>
        <fullName evidence="2">Uncharacterized protein</fullName>
    </submittedName>
</protein>
<evidence type="ECO:0000256" key="1">
    <source>
        <dbReference type="SAM" id="MobiDB-lite"/>
    </source>
</evidence>
<feature type="compositionally biased region" description="Low complexity" evidence="1">
    <location>
        <begin position="119"/>
        <end position="149"/>
    </location>
</feature>
<comment type="caution">
    <text evidence="2">The sequence shown here is derived from an EMBL/GenBank/DDBJ whole genome shotgun (WGS) entry which is preliminary data.</text>
</comment>
<feature type="non-terminal residue" evidence="2">
    <location>
        <position position="210"/>
    </location>
</feature>
<accession>A0AAW0XV05</accession>